<name>A0A657LQZ5_9HYPH</name>
<dbReference type="EMBL" id="LSRP01000091">
    <property type="protein sequence ID" value="OJF95852.1"/>
    <property type="molecule type" value="Genomic_DNA"/>
</dbReference>
<reference evidence="2 3" key="1">
    <citation type="submission" date="2016-02" db="EMBL/GenBank/DDBJ databases">
        <title>Genome sequencing of a beta-galactosidase producing bacteria Rhizobium sp. 59.</title>
        <authorList>
            <person name="Wang D."/>
            <person name="Kot W."/>
            <person name="Qin Y."/>
            <person name="Hansen L."/>
            <person name="Naqvi K."/>
            <person name="Rensing C."/>
        </authorList>
    </citation>
    <scope>NUCLEOTIDE SEQUENCE [LARGE SCALE GENOMIC DNA]</scope>
    <source>
        <strain evidence="2 3">59</strain>
    </source>
</reference>
<dbReference type="InterPro" id="IPR007712">
    <property type="entry name" value="RelE/ParE_toxin"/>
</dbReference>
<keyword evidence="3" id="KW-1185">Reference proteome</keyword>
<evidence type="ECO:0000313" key="3">
    <source>
        <dbReference type="Proteomes" id="UP000182661"/>
    </source>
</evidence>
<dbReference type="RefSeq" id="WP_071833603.1">
    <property type="nucleotide sequence ID" value="NZ_LSRP01000091.1"/>
</dbReference>
<dbReference type="Proteomes" id="UP000182661">
    <property type="component" value="Unassembled WGS sequence"/>
</dbReference>
<dbReference type="OrthoDB" id="9814952at2"/>
<keyword evidence="1" id="KW-1277">Toxin-antitoxin system</keyword>
<sequence length="107" mass="12080">MKSYGVEYTSEASENITDLFEYVLDQSQNYTTATRYIDRLYEKCEAIGNAPFGGVARDDLSVGTRLAIFEKKVLILYSLLEDVIVITNVFHGAQDYLSLLRHGKSES</sequence>
<dbReference type="Gene3D" id="3.30.2310.20">
    <property type="entry name" value="RelE-like"/>
    <property type="match status" value="1"/>
</dbReference>
<dbReference type="Pfam" id="PF05016">
    <property type="entry name" value="ParE_toxin"/>
    <property type="match status" value="1"/>
</dbReference>
<protein>
    <recommendedName>
        <fullName evidence="4">Plasmid stabilization protein</fullName>
    </recommendedName>
</protein>
<accession>A0A657LQZ5</accession>
<dbReference type="InterPro" id="IPR035093">
    <property type="entry name" value="RelE/ParE_toxin_dom_sf"/>
</dbReference>
<evidence type="ECO:0000256" key="1">
    <source>
        <dbReference type="ARBA" id="ARBA00022649"/>
    </source>
</evidence>
<gene>
    <name evidence="2" type="ORF">AX760_18630</name>
</gene>
<dbReference type="AlphaFoldDB" id="A0A657LQZ5"/>
<evidence type="ECO:0000313" key="2">
    <source>
        <dbReference type="EMBL" id="OJF95852.1"/>
    </source>
</evidence>
<organism evidence="2 3">
    <name type="scientific">Pararhizobium antarcticum</name>
    <dbReference type="NCBI Taxonomy" id="1798805"/>
    <lineage>
        <taxon>Bacteria</taxon>
        <taxon>Pseudomonadati</taxon>
        <taxon>Pseudomonadota</taxon>
        <taxon>Alphaproteobacteria</taxon>
        <taxon>Hyphomicrobiales</taxon>
        <taxon>Rhizobiaceae</taxon>
        <taxon>Rhizobium/Agrobacterium group</taxon>
        <taxon>Pararhizobium</taxon>
    </lineage>
</organism>
<comment type="caution">
    <text evidence="2">The sequence shown here is derived from an EMBL/GenBank/DDBJ whole genome shotgun (WGS) entry which is preliminary data.</text>
</comment>
<proteinExistence type="predicted"/>
<evidence type="ECO:0008006" key="4">
    <source>
        <dbReference type="Google" id="ProtNLM"/>
    </source>
</evidence>